<dbReference type="eggNOG" id="COG5449">
    <property type="taxonomic scope" value="Bacteria"/>
</dbReference>
<dbReference type="HOGENOM" id="CLU_080134_0_0_4"/>
<evidence type="ECO:0000313" key="3">
    <source>
        <dbReference type="Proteomes" id="UP000000784"/>
    </source>
</evidence>
<proteinExistence type="predicted"/>
<dbReference type="AlphaFoldDB" id="A9BYE9"/>
<dbReference type="KEGG" id="dac:Daci_1645"/>
<dbReference type="NCBIfam" id="TIGR02218">
    <property type="entry name" value="phg_TIGR02218"/>
    <property type="match status" value="1"/>
</dbReference>
<gene>
    <name evidence="2" type="ordered locus">Daci_1645</name>
</gene>
<dbReference type="GeneID" id="24118711"/>
<name>A9BYE9_DELAS</name>
<dbReference type="Pfam" id="PF09931">
    <property type="entry name" value="Phage_phiJL001_Gp84_N"/>
    <property type="match status" value="1"/>
</dbReference>
<dbReference type="Pfam" id="PF09356">
    <property type="entry name" value="Phage_BR0599"/>
    <property type="match status" value="1"/>
</dbReference>
<feature type="domain" description="Bacteriophage phiJL001 Gp84 C-terminal" evidence="1">
    <location>
        <begin position="216"/>
        <end position="299"/>
    </location>
</feature>
<dbReference type="Proteomes" id="UP000000784">
    <property type="component" value="Chromosome"/>
</dbReference>
<evidence type="ECO:0000259" key="1">
    <source>
        <dbReference type="Pfam" id="PF09356"/>
    </source>
</evidence>
<dbReference type="RefSeq" id="WP_012203573.1">
    <property type="nucleotide sequence ID" value="NC_010002.1"/>
</dbReference>
<reference evidence="3" key="2">
    <citation type="submission" date="2007-11" db="EMBL/GenBank/DDBJ databases">
        <title>Complete sequence of Delftia acidovorans DSM 14801 / SPH-1.</title>
        <authorList>
            <person name="Copeland A."/>
            <person name="Lucas S."/>
            <person name="Lapidus A."/>
            <person name="Barry K."/>
            <person name="Glavina del Rio T."/>
            <person name="Dalin E."/>
            <person name="Tice H."/>
            <person name="Pitluck S."/>
            <person name="Lowry S."/>
            <person name="Clum A."/>
            <person name="Schmutz J."/>
            <person name="Larimer F."/>
            <person name="Land M."/>
            <person name="Hauser L."/>
            <person name="Kyrpides N."/>
            <person name="Kim E."/>
            <person name="Schleheck D."/>
            <person name="Richardson P."/>
        </authorList>
    </citation>
    <scope>NUCLEOTIDE SEQUENCE [LARGE SCALE GENOMIC DNA]</scope>
    <source>
        <strain evidence="3">DSM 14801 / SPH-1</strain>
    </source>
</reference>
<dbReference type="STRING" id="398578.Daci_1645"/>
<sequence length="310" mass="33536">MPRVIPIALQQHLDGDATTVCLLVRIDPVAPGFDPVGVTTLDRDVLFDAGTGALLYRAAVGVDSSARVSSSDMAVDNAEGTSLVPEFDVPVSERDLVAGAYDYARWTSYLVNFEDTTQFVELARGELGQVRVSQGMSFTFEMLGLTKRLKQTVVEKDSLRCRAIFGSQPLGTPGATVTQLFYCGREVDGLFVGSHVVAPGEENTVSFSTALSEPDGYFKPGMLRWVTGANAGRVYEVEEHKAGVLSLTFGAMFPVQAGDEFRVRPDCTKWKDGPNGCKHWFGANWVLHYRGEPYIPVGDTGQINAPGASV</sequence>
<evidence type="ECO:0000313" key="2">
    <source>
        <dbReference type="EMBL" id="ABX34288.1"/>
    </source>
</evidence>
<accession>A9BYE9</accession>
<dbReference type="EMBL" id="CP000884">
    <property type="protein sequence ID" value="ABX34288.1"/>
    <property type="molecule type" value="Genomic_DNA"/>
</dbReference>
<protein>
    <recommendedName>
        <fullName evidence="1">Bacteriophage phiJL001 Gp84 C-terminal domain-containing protein</fullName>
    </recommendedName>
</protein>
<reference evidence="2 3" key="1">
    <citation type="journal article" date="2004" name="Appl. Environ. Microbiol.">
        <title>Mineralization of individual congeners of linear alkylbenzenesulfonate by defined pairs of heterotrophic bacteria.</title>
        <authorList>
            <person name="Schleheck D."/>
            <person name="Knepper T.P."/>
            <person name="Fischer K."/>
            <person name="Cook A.M."/>
        </authorList>
    </citation>
    <scope>NUCLEOTIDE SEQUENCE [LARGE SCALE GENOMIC DNA]</scope>
    <source>
        <strain evidence="3">DSM 14801 / SPH-1</strain>
    </source>
</reference>
<dbReference type="InterPro" id="IPR018964">
    <property type="entry name" value="Phage_phiJL001_Gp84_C"/>
</dbReference>
<dbReference type="InterPro" id="IPR011928">
    <property type="entry name" value="Phage_phiJL001_Gp84"/>
</dbReference>
<keyword evidence="3" id="KW-1185">Reference proteome</keyword>
<organism evidence="2 3">
    <name type="scientific">Delftia acidovorans (strain DSM 14801 / SPH-1)</name>
    <dbReference type="NCBI Taxonomy" id="398578"/>
    <lineage>
        <taxon>Bacteria</taxon>
        <taxon>Pseudomonadati</taxon>
        <taxon>Pseudomonadota</taxon>
        <taxon>Betaproteobacteria</taxon>
        <taxon>Burkholderiales</taxon>
        <taxon>Comamonadaceae</taxon>
        <taxon>Delftia</taxon>
    </lineage>
</organism>